<keyword evidence="4" id="KW-1185">Reference proteome</keyword>
<evidence type="ECO:0000313" key="4">
    <source>
        <dbReference type="Proteomes" id="UP000054845"/>
    </source>
</evidence>
<organism evidence="3 4">
    <name type="scientific">Ceraceosorus bombacis</name>
    <dbReference type="NCBI Taxonomy" id="401625"/>
    <lineage>
        <taxon>Eukaryota</taxon>
        <taxon>Fungi</taxon>
        <taxon>Dikarya</taxon>
        <taxon>Basidiomycota</taxon>
        <taxon>Ustilaginomycotina</taxon>
        <taxon>Exobasidiomycetes</taxon>
        <taxon>Ceraceosorales</taxon>
        <taxon>Ceraceosoraceae</taxon>
        <taxon>Ceraceosorus</taxon>
    </lineage>
</organism>
<feature type="compositionally biased region" description="Low complexity" evidence="1">
    <location>
        <begin position="179"/>
        <end position="199"/>
    </location>
</feature>
<evidence type="ECO:0000256" key="1">
    <source>
        <dbReference type="SAM" id="MobiDB-lite"/>
    </source>
</evidence>
<protein>
    <submittedName>
        <fullName evidence="3">Uncharacterized protein</fullName>
    </submittedName>
</protein>
<proteinExistence type="predicted"/>
<feature type="region of interest" description="Disordered" evidence="1">
    <location>
        <begin position="135"/>
        <end position="159"/>
    </location>
</feature>
<sequence>MRWLALPQIALASLLMVIRHSRAAPTTLDFKHSAAVNVVFSRTIVDDGLSTPNITGPMILTARSPLLGAPKKKLYTHVPTTPTTPIVAEPARWVRPQKMQLLETIPEKGVVKKTWYGKKKETGMTKFQEEKVYLPKKQAKTEGPASTPGAEPVKPVDNSTPNLDALALLGIEPAQISATAGAAAAKAGAKKAGTSGSTSNPKRVTLADLFKHEDKGTGPFAPK</sequence>
<accession>A0A0P1B8Q4</accession>
<evidence type="ECO:0000256" key="2">
    <source>
        <dbReference type="SAM" id="SignalP"/>
    </source>
</evidence>
<dbReference type="EMBL" id="CCYA01000149">
    <property type="protein sequence ID" value="CEH12335.1"/>
    <property type="molecule type" value="Genomic_DNA"/>
</dbReference>
<dbReference type="AlphaFoldDB" id="A0A0P1B8Q4"/>
<reference evidence="3 4" key="1">
    <citation type="submission" date="2014-09" db="EMBL/GenBank/DDBJ databases">
        <authorList>
            <person name="Magalhaes I.L.F."/>
            <person name="Oliveira U."/>
            <person name="Santos F.R."/>
            <person name="Vidigal T.H.D.A."/>
            <person name="Brescovit A.D."/>
            <person name="Santos A.J."/>
        </authorList>
    </citation>
    <scope>NUCLEOTIDE SEQUENCE [LARGE SCALE GENOMIC DNA]</scope>
</reference>
<evidence type="ECO:0000313" key="3">
    <source>
        <dbReference type="EMBL" id="CEH12335.1"/>
    </source>
</evidence>
<name>A0A0P1B8Q4_9BASI</name>
<keyword evidence="2" id="KW-0732">Signal</keyword>
<feature type="region of interest" description="Disordered" evidence="1">
    <location>
        <begin position="179"/>
        <end position="223"/>
    </location>
</feature>
<dbReference type="OrthoDB" id="10328030at2759"/>
<feature type="signal peptide" evidence="2">
    <location>
        <begin position="1"/>
        <end position="23"/>
    </location>
</feature>
<dbReference type="Proteomes" id="UP000054845">
    <property type="component" value="Unassembled WGS sequence"/>
</dbReference>
<feature type="chain" id="PRO_5006059285" evidence="2">
    <location>
        <begin position="24"/>
        <end position="223"/>
    </location>
</feature>